<dbReference type="PIRSF" id="PIRSF001267">
    <property type="entry name" value="Pyrophosphatase_GppA_Ppx"/>
    <property type="match status" value="1"/>
</dbReference>
<comment type="subcellular location">
    <subcellularLocation>
        <location evidence="2">Cell membrane</location>
        <topology evidence="2">Peripheral membrane protein</topology>
    </subcellularLocation>
</comment>
<sequence length="512" mass="55739">MPGSLQTRASSRPQVQDGDALAAIDLGSNSFHMVLAQHMLGQLRVVDRLRETVRLADGLDGEGGLSAPARQRALDCLARFGQRMRGVRRLHVRALATNTVRQLRQPQSFLAPAEAALGYPIEVVSGREEARLIYLGVAHAQPPKPGQLRLVIDIGGGSTEFIIGHGFEPVERESLQAGCIASTRRFFPNGRLSKKKWKDALTEISAEFQQFAGLYRALGWQEALGSSGTHKSIGEICAAMKLTKGAITAEALPQVRERLLQADSIDEIDLPGLSGDRRPIIAGGVLVLEAAFQALGLQKLLVSKAAMREGILYDMLGRGGAADPRDASVQALTRRYGIDEIQAARVEGTAMRLFEQVASDWALDDDDARMLGWAARLHELGLAIAHSQYHVHGAYVLEHSDIAGFSRQEQQVLAALVRTHRRGVPKSAFDALPDRLLLSARRKAALLRLAVLLHRSHDGDDIAMLAASVGGNRLQLVLDRDWIETRPLLRADLLAEKEGMPGLGIEFQPMVA</sequence>
<comment type="subunit">
    <text evidence="4">Homodimer.</text>
</comment>
<dbReference type="Pfam" id="PF02541">
    <property type="entry name" value="Ppx-GppA"/>
    <property type="match status" value="1"/>
</dbReference>
<dbReference type="FunFam" id="3.30.420.150:FF:000001">
    <property type="entry name" value="Guanosine-5'-triphosphate,3'-diphosphate pyrophosphatase"/>
    <property type="match status" value="1"/>
</dbReference>
<dbReference type="PANTHER" id="PTHR30005">
    <property type="entry name" value="EXOPOLYPHOSPHATASE"/>
    <property type="match status" value="1"/>
</dbReference>
<dbReference type="RefSeq" id="WP_052630011.1">
    <property type="nucleotide sequence ID" value="NZ_CP011144.1"/>
</dbReference>
<gene>
    <name evidence="13" type="ORF">WQ53_02280</name>
</gene>
<dbReference type="GO" id="GO:0004309">
    <property type="term" value="F:exopolyphosphatase activity"/>
    <property type="evidence" value="ECO:0007669"/>
    <property type="project" value="UniProtKB-EC"/>
</dbReference>
<evidence type="ECO:0000256" key="2">
    <source>
        <dbReference type="ARBA" id="ARBA00004202"/>
    </source>
</evidence>
<comment type="similarity">
    <text evidence="3">Belongs to the GppA/Ppx family.</text>
</comment>
<proteinExistence type="inferred from homology"/>
<protein>
    <recommendedName>
        <fullName evidence="6">Exopolyphosphatase</fullName>
        <ecNumber evidence="5">3.6.1.11</ecNumber>
    </recommendedName>
</protein>
<name>A0A0E3YZ28_9GAMM</name>
<dbReference type="SUPFAM" id="SSF109604">
    <property type="entry name" value="HD-domain/PDEase-like"/>
    <property type="match status" value="1"/>
</dbReference>
<dbReference type="Gene3D" id="1.10.3210.10">
    <property type="entry name" value="Hypothetical protein af1432"/>
    <property type="match status" value="1"/>
</dbReference>
<dbReference type="InterPro" id="IPR043129">
    <property type="entry name" value="ATPase_NBD"/>
</dbReference>
<dbReference type="Gene3D" id="3.30.420.150">
    <property type="entry name" value="Exopolyphosphatase. Domain 2"/>
    <property type="match status" value="1"/>
</dbReference>
<dbReference type="Gene3D" id="3.30.420.40">
    <property type="match status" value="1"/>
</dbReference>
<keyword evidence="7" id="KW-1003">Cell membrane</keyword>
<dbReference type="EC" id="3.6.1.11" evidence="5"/>
<dbReference type="NCBIfam" id="TIGR03706">
    <property type="entry name" value="exo_poly_only"/>
    <property type="match status" value="1"/>
</dbReference>
<accession>A0A0E3YZ28</accession>
<organism evidence="13 14">
    <name type="scientific">Pseudoxanthomonas suwonensis</name>
    <dbReference type="NCBI Taxonomy" id="314722"/>
    <lineage>
        <taxon>Bacteria</taxon>
        <taxon>Pseudomonadati</taxon>
        <taxon>Pseudomonadota</taxon>
        <taxon>Gammaproteobacteria</taxon>
        <taxon>Lysobacterales</taxon>
        <taxon>Lysobacteraceae</taxon>
        <taxon>Pseudoxanthomonas</taxon>
    </lineage>
</organism>
<dbReference type="InterPro" id="IPR048950">
    <property type="entry name" value="Ppx_GppA_C"/>
</dbReference>
<dbReference type="FunFam" id="3.30.420.40:FF:000023">
    <property type="entry name" value="Guanosine-5'-triphosphate,3'-diphosphate pyrophosphatase"/>
    <property type="match status" value="1"/>
</dbReference>
<dbReference type="EMBL" id="CP011144">
    <property type="protein sequence ID" value="AKC85757.1"/>
    <property type="molecule type" value="Genomic_DNA"/>
</dbReference>
<evidence type="ECO:0000256" key="3">
    <source>
        <dbReference type="ARBA" id="ARBA00007125"/>
    </source>
</evidence>
<dbReference type="InterPro" id="IPR050273">
    <property type="entry name" value="GppA/Ppx_hydrolase"/>
</dbReference>
<comment type="cofactor">
    <cofactor evidence="1">
        <name>Mg(2+)</name>
        <dbReference type="ChEBI" id="CHEBI:18420"/>
    </cofactor>
</comment>
<dbReference type="AlphaFoldDB" id="A0A0E3YZ28"/>
<evidence type="ECO:0000256" key="4">
    <source>
        <dbReference type="ARBA" id="ARBA00011738"/>
    </source>
</evidence>
<dbReference type="Pfam" id="PF21447">
    <property type="entry name" value="Ppx-GppA_III"/>
    <property type="match status" value="1"/>
</dbReference>
<comment type="catalytic activity">
    <reaction evidence="10">
        <text>[phosphate](n) + H2O = [phosphate](n-1) + phosphate + H(+)</text>
        <dbReference type="Rhea" id="RHEA:21528"/>
        <dbReference type="Rhea" id="RHEA-COMP:9859"/>
        <dbReference type="Rhea" id="RHEA-COMP:14279"/>
        <dbReference type="ChEBI" id="CHEBI:15377"/>
        <dbReference type="ChEBI" id="CHEBI:15378"/>
        <dbReference type="ChEBI" id="CHEBI:16838"/>
        <dbReference type="ChEBI" id="CHEBI:43474"/>
        <dbReference type="EC" id="3.6.1.11"/>
    </reaction>
</comment>
<dbReference type="PATRIC" id="fig|314722.6.peg.473"/>
<feature type="domain" description="Ppx/GppA phosphatase C-terminal" evidence="12">
    <location>
        <begin position="325"/>
        <end position="497"/>
    </location>
</feature>
<feature type="domain" description="Ppx/GppA phosphatase N-terminal" evidence="11">
    <location>
        <begin position="36"/>
        <end position="317"/>
    </location>
</feature>
<dbReference type="CDD" id="cd24053">
    <property type="entry name" value="ASKHA_NBD_EcPPX-GppA-like"/>
    <property type="match status" value="1"/>
</dbReference>
<dbReference type="KEGG" id="psuw:WQ53_02280"/>
<evidence type="ECO:0000259" key="11">
    <source>
        <dbReference type="Pfam" id="PF02541"/>
    </source>
</evidence>
<evidence type="ECO:0000256" key="8">
    <source>
        <dbReference type="ARBA" id="ARBA00022801"/>
    </source>
</evidence>
<evidence type="ECO:0000256" key="1">
    <source>
        <dbReference type="ARBA" id="ARBA00001946"/>
    </source>
</evidence>
<keyword evidence="9" id="KW-0472">Membrane</keyword>
<keyword evidence="8" id="KW-0378">Hydrolase</keyword>
<dbReference type="PANTHER" id="PTHR30005:SF14">
    <property type="entry name" value="EXOPOLYPHOSPHATASE"/>
    <property type="match status" value="1"/>
</dbReference>
<dbReference type="GO" id="GO:0006798">
    <property type="term" value="P:polyphosphate catabolic process"/>
    <property type="evidence" value="ECO:0007669"/>
    <property type="project" value="TreeGrafter"/>
</dbReference>
<evidence type="ECO:0000256" key="9">
    <source>
        <dbReference type="ARBA" id="ARBA00023136"/>
    </source>
</evidence>
<evidence type="ECO:0000256" key="5">
    <source>
        <dbReference type="ARBA" id="ARBA00012451"/>
    </source>
</evidence>
<dbReference type="InterPro" id="IPR030673">
    <property type="entry name" value="PyroPPase_GppA_Ppx"/>
</dbReference>
<reference evidence="13 14" key="1">
    <citation type="journal article" date="2015" name="Genome Announc.">
        <title>Complete Genome Sequence of Pseudoxanthomonas suwonensis Strain J1, a Cellulose-Degrading Bacterium Isolated from Leaf- and Wood-Enriched Soil.</title>
        <authorList>
            <person name="Hou L."/>
            <person name="Jiang J."/>
            <person name="Xu Z."/>
            <person name="Zhou Y."/>
            <person name="Leung F.C."/>
        </authorList>
    </citation>
    <scope>NUCLEOTIDE SEQUENCE [LARGE SCALE GENOMIC DNA]</scope>
    <source>
        <strain evidence="13 14">J1</strain>
    </source>
</reference>
<dbReference type="InterPro" id="IPR003695">
    <property type="entry name" value="Ppx_GppA_N"/>
</dbReference>
<dbReference type="OrthoDB" id="9793035at2"/>
<keyword evidence="14" id="KW-1185">Reference proteome</keyword>
<evidence type="ECO:0000313" key="14">
    <source>
        <dbReference type="Proteomes" id="UP000033067"/>
    </source>
</evidence>
<dbReference type="GO" id="GO:0005886">
    <property type="term" value="C:plasma membrane"/>
    <property type="evidence" value="ECO:0007669"/>
    <property type="project" value="UniProtKB-SubCell"/>
</dbReference>
<evidence type="ECO:0000313" key="13">
    <source>
        <dbReference type="EMBL" id="AKC85757.1"/>
    </source>
</evidence>
<evidence type="ECO:0000256" key="7">
    <source>
        <dbReference type="ARBA" id="ARBA00022475"/>
    </source>
</evidence>
<dbReference type="SUPFAM" id="SSF53067">
    <property type="entry name" value="Actin-like ATPase domain"/>
    <property type="match status" value="2"/>
</dbReference>
<evidence type="ECO:0000256" key="10">
    <source>
        <dbReference type="ARBA" id="ARBA00047607"/>
    </source>
</evidence>
<dbReference type="InterPro" id="IPR022371">
    <property type="entry name" value="Exopolyphosphatase"/>
</dbReference>
<evidence type="ECO:0000259" key="12">
    <source>
        <dbReference type="Pfam" id="PF21447"/>
    </source>
</evidence>
<dbReference type="Proteomes" id="UP000033067">
    <property type="component" value="Chromosome"/>
</dbReference>
<evidence type="ECO:0000256" key="6">
    <source>
        <dbReference type="ARBA" id="ARBA00020416"/>
    </source>
</evidence>